<dbReference type="GO" id="GO:0051539">
    <property type="term" value="F:4 iron, 4 sulfur cluster binding"/>
    <property type="evidence" value="ECO:0007669"/>
    <property type="project" value="UniProtKB-KW"/>
</dbReference>
<dbReference type="PATRIC" id="fig|1502293.3.peg.1665"/>
<dbReference type="GO" id="GO:0050311">
    <property type="term" value="F:sulfite reductase (ferredoxin) activity"/>
    <property type="evidence" value="ECO:0007669"/>
    <property type="project" value="UniProtKB-EC"/>
</dbReference>
<dbReference type="Proteomes" id="UP000028059">
    <property type="component" value="Unassembled WGS sequence"/>
</dbReference>
<evidence type="ECO:0000256" key="2">
    <source>
        <dbReference type="ARBA" id="ARBA00022617"/>
    </source>
</evidence>
<sequence>MQNVALRYVHEDDLPRLYSKLLAVGLAKSGALTMTAPIGCSGTTSCNLALTNSHRLAKEIQRKFLELKLDEDVQTLVDNMELQQLGSLAVVHVLEKTCMQITRCY</sequence>
<dbReference type="AlphaFoldDB" id="A0A081RKS6"/>
<evidence type="ECO:0000256" key="5">
    <source>
        <dbReference type="ARBA" id="ARBA00023004"/>
    </source>
</evidence>
<proteinExistence type="predicted"/>
<dbReference type="InterPro" id="IPR051329">
    <property type="entry name" value="NIR_SIR_4Fe-4S"/>
</dbReference>
<evidence type="ECO:0000256" key="1">
    <source>
        <dbReference type="ARBA" id="ARBA00022485"/>
    </source>
</evidence>
<protein>
    <submittedName>
        <fullName evidence="7">Sulfite reductase protein</fullName>
        <ecNumber evidence="7">1.8.7.1</ecNumber>
    </submittedName>
</protein>
<evidence type="ECO:0000256" key="4">
    <source>
        <dbReference type="ARBA" id="ARBA00023002"/>
    </source>
</evidence>
<keyword evidence="2" id="KW-0349">Heme</keyword>
<dbReference type="InterPro" id="IPR045854">
    <property type="entry name" value="NO2/SO3_Rdtase_4Fe4S_sf"/>
</dbReference>
<accession>A0A081RKS6</accession>
<dbReference type="EC" id="1.8.7.1" evidence="7"/>
<evidence type="ECO:0000256" key="3">
    <source>
        <dbReference type="ARBA" id="ARBA00022723"/>
    </source>
</evidence>
<comment type="caution">
    <text evidence="7">The sequence shown here is derived from an EMBL/GenBank/DDBJ whole genome shotgun (WGS) entry which is preliminary data.</text>
</comment>
<dbReference type="PANTHER" id="PTHR32439">
    <property type="entry name" value="FERREDOXIN--NITRITE REDUCTASE, CHLOROPLASTIC"/>
    <property type="match status" value="1"/>
</dbReference>
<dbReference type="EMBL" id="JOKN01000065">
    <property type="protein sequence ID" value="KEQ55799.1"/>
    <property type="molecule type" value="Genomic_DNA"/>
</dbReference>
<keyword evidence="4 7" id="KW-0560">Oxidoreductase</keyword>
<dbReference type="PANTHER" id="PTHR32439:SF9">
    <property type="entry name" value="BLR3264 PROTEIN"/>
    <property type="match status" value="1"/>
</dbReference>
<gene>
    <name evidence="7" type="ORF">AAA799N04_01814</name>
</gene>
<name>A0A081RKS6_9ARCH</name>
<evidence type="ECO:0000313" key="8">
    <source>
        <dbReference type="Proteomes" id="UP000028059"/>
    </source>
</evidence>
<evidence type="ECO:0000256" key="6">
    <source>
        <dbReference type="ARBA" id="ARBA00023014"/>
    </source>
</evidence>
<keyword evidence="5" id="KW-0408">Iron</keyword>
<keyword evidence="6" id="KW-0411">Iron-sulfur</keyword>
<keyword evidence="8" id="KW-1185">Reference proteome</keyword>
<keyword evidence="3" id="KW-0479">Metal-binding</keyword>
<keyword evidence="1" id="KW-0004">4Fe-4S</keyword>
<dbReference type="Gene3D" id="3.30.413.10">
    <property type="entry name" value="Sulfite Reductase Hemoprotein, domain 1"/>
    <property type="match status" value="1"/>
</dbReference>
<evidence type="ECO:0000313" key="7">
    <source>
        <dbReference type="EMBL" id="KEQ55799.1"/>
    </source>
</evidence>
<organism evidence="7 8">
    <name type="scientific">Marine Group I thaumarchaeote SCGC AAA799-N04</name>
    <dbReference type="NCBI Taxonomy" id="1502293"/>
    <lineage>
        <taxon>Archaea</taxon>
        <taxon>Nitrososphaerota</taxon>
        <taxon>Marine Group I</taxon>
    </lineage>
</organism>
<reference evidence="7 8" key="1">
    <citation type="submission" date="2014-06" db="EMBL/GenBank/DDBJ databases">
        <authorList>
            <person name="Ngugi D.K."/>
            <person name="Blom J."/>
            <person name="Alam I."/>
            <person name="Rashid M."/>
            <person name="Ba Alawi W."/>
            <person name="Zhang G."/>
            <person name="Hikmawan T."/>
            <person name="Guan Y."/>
            <person name="Antunes A."/>
            <person name="Siam R."/>
            <person name="ElDorry H."/>
            <person name="Bajic V."/>
            <person name="Stingl U."/>
        </authorList>
    </citation>
    <scope>NUCLEOTIDE SEQUENCE [LARGE SCALE GENOMIC DNA]</scope>
    <source>
        <strain evidence="7">SCGC AAA799-N04</strain>
    </source>
</reference>
<dbReference type="GO" id="GO:0046872">
    <property type="term" value="F:metal ion binding"/>
    <property type="evidence" value="ECO:0007669"/>
    <property type="project" value="UniProtKB-KW"/>
</dbReference>